<evidence type="ECO:0000313" key="2">
    <source>
        <dbReference type="EMBL" id="RDB70719.1"/>
    </source>
</evidence>
<organism evidence="3 5">
    <name type="scientific">Eggerthella sinensis</name>
    <dbReference type="NCBI Taxonomy" id="242230"/>
    <lineage>
        <taxon>Bacteria</taxon>
        <taxon>Bacillati</taxon>
        <taxon>Actinomycetota</taxon>
        <taxon>Coriobacteriia</taxon>
        <taxon>Eggerthellales</taxon>
        <taxon>Eggerthellaceae</taxon>
        <taxon>Eggerthella</taxon>
    </lineage>
</organism>
<dbReference type="Gene3D" id="1.10.3480.10">
    <property type="entry name" value="TorD-like"/>
    <property type="match status" value="1"/>
</dbReference>
<dbReference type="Pfam" id="PF02613">
    <property type="entry name" value="Nitrate_red_del"/>
    <property type="match status" value="1"/>
</dbReference>
<evidence type="ECO:0000313" key="3">
    <source>
        <dbReference type="EMBL" id="RNM41479.1"/>
    </source>
</evidence>
<evidence type="ECO:0000313" key="4">
    <source>
        <dbReference type="Proteomes" id="UP000253817"/>
    </source>
</evidence>
<name>A0A3N0IWW0_9ACTN</name>
<dbReference type="EMBL" id="PPTT01000004">
    <property type="protein sequence ID" value="RDB70719.1"/>
    <property type="molecule type" value="Genomic_DNA"/>
</dbReference>
<dbReference type="SUPFAM" id="SSF89155">
    <property type="entry name" value="TorD-like"/>
    <property type="match status" value="1"/>
</dbReference>
<reference evidence="5" key="2">
    <citation type="submission" date="2018-05" db="EMBL/GenBank/DDBJ databases">
        <title>Genome Sequencing of selected type strains of the family Eggerthellaceae.</title>
        <authorList>
            <person name="Danylec N."/>
            <person name="Stoll D.A."/>
            <person name="Doetsch A."/>
            <person name="Huch M."/>
        </authorList>
    </citation>
    <scope>NUCLEOTIDE SEQUENCE [LARGE SCALE GENOMIC DNA]</scope>
    <source>
        <strain evidence="5">DSM 16107</strain>
    </source>
</reference>
<dbReference type="Proteomes" id="UP000253817">
    <property type="component" value="Unassembled WGS sequence"/>
</dbReference>
<dbReference type="Proteomes" id="UP000270112">
    <property type="component" value="Unassembled WGS sequence"/>
</dbReference>
<gene>
    <name evidence="2" type="ORF">C1876_03135</name>
    <name evidence="3" type="ORF">DMP09_09395</name>
</gene>
<sequence length="228" mass="25609">MIMDICAEYLEIAENRMALYGFFARIYRSEVDENMLEAMKRIDFKADEGEAGYVAGTAKLQAYLSRSSFTMRRDLAVDYAKVFLSAGISQGGAAFPYESVYTSPEGLMMQEARDEVVRLYRAKGLCVEGVVEPEDHLAFELEFAVRLCREGLEAAQSGDLEGLKASIEEQRAFLKDHLLNWVPRFCEDVVRYANTEFYQAVAAMTAGFINMDAAMVDRMAVESRPDGC</sequence>
<protein>
    <submittedName>
        <fullName evidence="3">Molecular chaperone TorD</fullName>
    </submittedName>
</protein>
<reference evidence="2 4" key="1">
    <citation type="journal article" date="2018" name="Elife">
        <title>Discovery and characterization of a prevalent human gut bacterial enzyme sufficient for the inactivation of a family of plant toxins.</title>
        <authorList>
            <person name="Koppel N."/>
            <person name="Bisanz J.E."/>
            <person name="Pandelia M.E."/>
            <person name="Turnbaugh P.J."/>
            <person name="Balskus E.P."/>
        </authorList>
    </citation>
    <scope>NUCLEOTIDE SEQUENCE [LARGE SCALE GENOMIC DNA]</scope>
    <source>
        <strain evidence="2 4">DSM 16107</strain>
    </source>
</reference>
<proteinExistence type="predicted"/>
<evidence type="ECO:0000256" key="1">
    <source>
        <dbReference type="ARBA" id="ARBA00023186"/>
    </source>
</evidence>
<comment type="caution">
    <text evidence="3">The sequence shown here is derived from an EMBL/GenBank/DDBJ whole genome shotgun (WGS) entry which is preliminary data.</text>
</comment>
<dbReference type="InterPro" id="IPR036411">
    <property type="entry name" value="TorD-like_sf"/>
</dbReference>
<keyword evidence="1" id="KW-0143">Chaperone</keyword>
<dbReference type="InterPro" id="IPR050289">
    <property type="entry name" value="TorD/DmsD_chaperones"/>
</dbReference>
<accession>A0A3N0IWW0</accession>
<keyword evidence="4" id="KW-1185">Reference proteome</keyword>
<dbReference type="EMBL" id="QICC01000035">
    <property type="protein sequence ID" value="RNM41479.1"/>
    <property type="molecule type" value="Genomic_DNA"/>
</dbReference>
<dbReference type="PANTHER" id="PTHR34227:SF1">
    <property type="entry name" value="DIMETHYL SULFOXIDE REDUCTASE CHAPERONE-RELATED"/>
    <property type="match status" value="1"/>
</dbReference>
<evidence type="ECO:0000313" key="5">
    <source>
        <dbReference type="Proteomes" id="UP000270112"/>
    </source>
</evidence>
<reference evidence="3" key="3">
    <citation type="journal article" date="2019" name="Microbiol. Resour. Announc.">
        <title>Draft Genome Sequences of Type Strains of Gordonibacter faecihominis, Paraeggerthella hongkongensis, Parvibacter caecicola,Slackia equolifaciens, Slackia faecicanis, and Slackia isoflavoniconvertens.</title>
        <authorList>
            <person name="Danylec N."/>
            <person name="Stoll D.A."/>
            <person name="Dotsch A."/>
            <person name="Huch M."/>
        </authorList>
    </citation>
    <scope>NUCLEOTIDE SEQUENCE</scope>
    <source>
        <strain evidence="3">DSM 16107</strain>
    </source>
</reference>
<dbReference type="AlphaFoldDB" id="A0A3N0IWW0"/>
<dbReference type="InterPro" id="IPR020945">
    <property type="entry name" value="DMSO/NO3_reduct_chaperone"/>
</dbReference>
<dbReference type="PANTHER" id="PTHR34227">
    <property type="entry name" value="CHAPERONE PROTEIN YCDY"/>
    <property type="match status" value="1"/>
</dbReference>